<accession>A0ABW6YIP6</accession>
<reference evidence="1 2" key="1">
    <citation type="submission" date="2024-10" db="EMBL/GenBank/DDBJ databases">
        <title>The Natural Products Discovery Center: Release of the First 8490 Sequenced Strains for Exploring Actinobacteria Biosynthetic Diversity.</title>
        <authorList>
            <person name="Kalkreuter E."/>
            <person name="Kautsar S.A."/>
            <person name="Yang D."/>
            <person name="Bader C.D."/>
            <person name="Teijaro C.N."/>
            <person name="Fluegel L."/>
            <person name="Davis C.M."/>
            <person name="Simpson J.R."/>
            <person name="Lauterbach L."/>
            <person name="Steele A.D."/>
            <person name="Gui C."/>
            <person name="Meng S."/>
            <person name="Li G."/>
            <person name="Viehrig K."/>
            <person name="Ye F."/>
            <person name="Su P."/>
            <person name="Kiefer A.F."/>
            <person name="Nichols A."/>
            <person name="Cepeda A.J."/>
            <person name="Yan W."/>
            <person name="Fan B."/>
            <person name="Jiang Y."/>
            <person name="Adhikari A."/>
            <person name="Zheng C.-J."/>
            <person name="Schuster L."/>
            <person name="Cowan T.M."/>
            <person name="Smanski M.J."/>
            <person name="Chevrette M.G."/>
            <person name="De Carvalho L.P.S."/>
            <person name="Shen B."/>
        </authorList>
    </citation>
    <scope>NUCLEOTIDE SEQUENCE [LARGE SCALE GENOMIC DNA]</scope>
    <source>
        <strain evidence="1 2">NPDC015755</strain>
    </source>
</reference>
<dbReference type="EMBL" id="JBIBSM010000017">
    <property type="protein sequence ID" value="MFF8279742.1"/>
    <property type="molecule type" value="Genomic_DNA"/>
</dbReference>
<comment type="caution">
    <text evidence="1">The sequence shown here is derived from an EMBL/GenBank/DDBJ whole genome shotgun (WGS) entry which is preliminary data.</text>
</comment>
<evidence type="ECO:0008006" key="3">
    <source>
        <dbReference type="Google" id="ProtNLM"/>
    </source>
</evidence>
<keyword evidence="2" id="KW-1185">Reference proteome</keyword>
<protein>
    <recommendedName>
        <fullName evidence="3">IclR-ED domain-containing protein</fullName>
    </recommendedName>
</protein>
<name>A0ABW6YIP6_9ACTN</name>
<evidence type="ECO:0000313" key="2">
    <source>
        <dbReference type="Proteomes" id="UP001603013"/>
    </source>
</evidence>
<gene>
    <name evidence="1" type="ORF">ACF05T_27145</name>
</gene>
<dbReference type="Proteomes" id="UP001603013">
    <property type="component" value="Unassembled WGS sequence"/>
</dbReference>
<proteinExistence type="predicted"/>
<dbReference type="RefSeq" id="WP_391936676.1">
    <property type="nucleotide sequence ID" value="NZ_JBIBSM010000017.1"/>
</dbReference>
<evidence type="ECO:0000313" key="1">
    <source>
        <dbReference type="EMBL" id="MFF8279742.1"/>
    </source>
</evidence>
<sequence>MIRRLGLPRTSIQELLITRTARSCLAPVPGRPGRYRLGVRSYQLGSRYAEQRDLAAEGRGTAREVADTCGETVRLAALSISVPVNRWSEEREHELTALAAEGAAGLSLRLGHGNAR</sequence>
<organism evidence="1 2">
    <name type="scientific">Streptomyces lateritius</name>
    <dbReference type="NCBI Taxonomy" id="67313"/>
    <lineage>
        <taxon>Bacteria</taxon>
        <taxon>Bacillati</taxon>
        <taxon>Actinomycetota</taxon>
        <taxon>Actinomycetes</taxon>
        <taxon>Kitasatosporales</taxon>
        <taxon>Streptomycetaceae</taxon>
        <taxon>Streptomyces</taxon>
    </lineage>
</organism>